<dbReference type="PANTHER" id="PTHR37685:SF1">
    <property type="entry name" value="GEO11136P1-RELATED"/>
    <property type="match status" value="1"/>
</dbReference>
<protein>
    <submittedName>
        <fullName evidence="2">Salivary secreted protein</fullName>
    </submittedName>
</protein>
<organism evidence="2">
    <name type="scientific">Triatoma infestans</name>
    <name type="common">Assassin bug</name>
    <dbReference type="NCBI Taxonomy" id="30076"/>
    <lineage>
        <taxon>Eukaryota</taxon>
        <taxon>Metazoa</taxon>
        <taxon>Ecdysozoa</taxon>
        <taxon>Arthropoda</taxon>
        <taxon>Hexapoda</taxon>
        <taxon>Insecta</taxon>
        <taxon>Pterygota</taxon>
        <taxon>Neoptera</taxon>
        <taxon>Paraneoptera</taxon>
        <taxon>Hemiptera</taxon>
        <taxon>Heteroptera</taxon>
        <taxon>Panheteroptera</taxon>
        <taxon>Cimicomorpha</taxon>
        <taxon>Reduviidae</taxon>
        <taxon>Triatominae</taxon>
        <taxon>Triatoma</taxon>
    </lineage>
</organism>
<evidence type="ECO:0000256" key="1">
    <source>
        <dbReference type="SAM" id="SignalP"/>
    </source>
</evidence>
<keyword evidence="1" id="KW-0732">Signal</keyword>
<dbReference type="PANTHER" id="PTHR37685">
    <property type="entry name" value="GEO11136P1-RELATED"/>
    <property type="match status" value="1"/>
</dbReference>
<dbReference type="AlphaFoldDB" id="A6YPI9"/>
<dbReference type="EMBL" id="EF639000">
    <property type="protein sequence ID" value="ABR27885.1"/>
    <property type="molecule type" value="mRNA"/>
</dbReference>
<accession>A6YPI9</accession>
<sequence length="129" mass="14636">MARGIVITLLLVTCLYVTYGWAPHQYGNHSLIIGRKGYNDVILFQKTVSKKNWNPFGKVSEDVTYPVRPIPGRRPLITEIDAIDLDSNDKGGYAYVLKGGINRNNVTIHFKSQKGRGYKFNLTIFGRIY</sequence>
<feature type="signal peptide" evidence="1">
    <location>
        <begin position="1"/>
        <end position="20"/>
    </location>
</feature>
<feature type="chain" id="PRO_5002703459" evidence="1">
    <location>
        <begin position="21"/>
        <end position="129"/>
    </location>
</feature>
<reference evidence="2" key="1">
    <citation type="submission" date="2007-05" db="EMBL/GenBank/DDBJ databases">
        <authorList>
            <person name="Douchkov D."/>
            <person name="Schweizer P."/>
        </authorList>
    </citation>
    <scope>NUCLEOTIDE SEQUENCE</scope>
    <source>
        <tissue evidence="2">Salivary gland</tissue>
    </source>
</reference>
<evidence type="ECO:0000313" key="2">
    <source>
        <dbReference type="EMBL" id="ABR27885.1"/>
    </source>
</evidence>
<proteinExistence type="evidence at transcript level"/>
<dbReference type="Pfam" id="PF15868">
    <property type="entry name" value="MBF2"/>
    <property type="match status" value="1"/>
</dbReference>
<dbReference type="InterPro" id="IPR031734">
    <property type="entry name" value="MBF2"/>
</dbReference>
<reference evidence="2" key="2">
    <citation type="journal article" date="2008" name="Insect Biochem. Mol. Biol.">
        <title>An insight into the sialome of the blood-sucking bug Triatoma infestans, a vector of Chagas' disease.</title>
        <authorList>
            <person name="Assumpcao T.C."/>
            <person name="Francischetti I.M."/>
            <person name="Andersen J.F."/>
            <person name="Schwarz A."/>
            <person name="Santana J.M."/>
            <person name="Ribeiro J.M."/>
        </authorList>
    </citation>
    <scope>NUCLEOTIDE SEQUENCE</scope>
    <source>
        <tissue evidence="2">Salivary gland</tissue>
    </source>
</reference>
<name>A6YPI9_TRIIF</name>